<dbReference type="InterPro" id="IPR045357">
    <property type="entry name" value="Aminopeptidase_N-like_N"/>
</dbReference>
<dbReference type="InterPro" id="IPR027268">
    <property type="entry name" value="Peptidase_M4/M1_CTD_sf"/>
</dbReference>
<evidence type="ECO:0000313" key="28">
    <source>
        <dbReference type="EMBL" id="AMO02526.1"/>
    </source>
</evidence>
<evidence type="ECO:0000256" key="21">
    <source>
        <dbReference type="PIRSR" id="PIRSR634016-1"/>
    </source>
</evidence>
<feature type="active site" description="Proton acceptor" evidence="21">
    <location>
        <position position="1291"/>
    </location>
</feature>
<dbReference type="GO" id="GO:0008270">
    <property type="term" value="F:zinc ion binding"/>
    <property type="evidence" value="ECO:0007669"/>
    <property type="project" value="InterPro"/>
</dbReference>
<evidence type="ECO:0000256" key="1">
    <source>
        <dbReference type="ARBA" id="ARBA00001703"/>
    </source>
</evidence>
<keyword evidence="15" id="KW-0735">Signal-anchor</keyword>
<reference evidence="28" key="1">
    <citation type="submission" date="2015-04" db="EMBL/GenBank/DDBJ databases">
        <title>Proteases from Tityus serrulatus venom gland: venom proteases and peptide maturation.</title>
        <authorList>
            <person name="Carmo A.O."/>
            <person name="Martins A.P.V."/>
            <person name="Oliveira-Mendes B.B.R."/>
            <person name="Horta C.C.R."/>
            <person name="Dantas A.E."/>
            <person name="Kalapothakis E."/>
        </authorList>
    </citation>
    <scope>NUCLEOTIDE SEQUENCE</scope>
</reference>
<dbReference type="GO" id="GO:0005615">
    <property type="term" value="C:extracellular space"/>
    <property type="evidence" value="ECO:0007669"/>
    <property type="project" value="TreeGrafter"/>
</dbReference>
<keyword evidence="9" id="KW-0645">Protease</keyword>
<dbReference type="GO" id="GO:0070006">
    <property type="term" value="F:metalloaminopeptidase activity"/>
    <property type="evidence" value="ECO:0007669"/>
    <property type="project" value="TreeGrafter"/>
</dbReference>
<keyword evidence="13 22" id="KW-0862">Zinc</keyword>
<dbReference type="FunFam" id="2.60.40.1730:FF:000001">
    <property type="entry name" value="Leucyl-cystinyl aminopeptidase"/>
    <property type="match status" value="1"/>
</dbReference>
<dbReference type="GO" id="GO:0005886">
    <property type="term" value="C:plasma membrane"/>
    <property type="evidence" value="ECO:0007669"/>
    <property type="project" value="UniProtKB-SubCell"/>
</dbReference>
<keyword evidence="20" id="KW-0325">Glycoprotein</keyword>
<dbReference type="PANTHER" id="PTHR11533">
    <property type="entry name" value="PROTEASE M1 ZINC METALLOPROTEASE"/>
    <property type="match status" value="1"/>
</dbReference>
<protein>
    <recommendedName>
        <fullName evidence="6">glutamyl aminopeptidase</fullName>
        <ecNumber evidence="6">3.4.11.7</ecNumber>
    </recommendedName>
</protein>
<dbReference type="GO" id="GO:0042277">
    <property type="term" value="F:peptide binding"/>
    <property type="evidence" value="ECO:0007669"/>
    <property type="project" value="TreeGrafter"/>
</dbReference>
<dbReference type="InterPro" id="IPR034016">
    <property type="entry name" value="M1_APN-typ"/>
</dbReference>
<dbReference type="FunFam" id="1.10.390.10:FF:000016">
    <property type="entry name" value="Glutamyl aminopeptidase"/>
    <property type="match status" value="2"/>
</dbReference>
<evidence type="ECO:0000256" key="12">
    <source>
        <dbReference type="ARBA" id="ARBA00022801"/>
    </source>
</evidence>
<evidence type="ECO:0000256" key="20">
    <source>
        <dbReference type="ARBA" id="ARBA00023180"/>
    </source>
</evidence>
<evidence type="ECO:0000256" key="23">
    <source>
        <dbReference type="PIRSR" id="PIRSR634016-4"/>
    </source>
</evidence>
<evidence type="ECO:0000259" key="25">
    <source>
        <dbReference type="Pfam" id="PF01433"/>
    </source>
</evidence>
<evidence type="ECO:0000256" key="6">
    <source>
        <dbReference type="ARBA" id="ARBA00012567"/>
    </source>
</evidence>
<dbReference type="FunFam" id="2.60.40.1910:FF:000003">
    <property type="entry name" value="Aminopeptidase"/>
    <property type="match status" value="1"/>
</dbReference>
<keyword evidence="17" id="KW-0482">Metalloprotease</keyword>
<dbReference type="Gene3D" id="2.60.40.1730">
    <property type="entry name" value="tricorn interacting facor f3 domain"/>
    <property type="match status" value="2"/>
</dbReference>
<keyword evidence="10 24" id="KW-0812">Transmembrane</keyword>
<dbReference type="Pfam" id="PF17900">
    <property type="entry name" value="Peptidase_M1_N"/>
    <property type="match status" value="2"/>
</dbReference>
<evidence type="ECO:0000256" key="14">
    <source>
        <dbReference type="ARBA" id="ARBA00022837"/>
    </source>
</evidence>
<feature type="domain" description="Peptidase M1 membrane alanine aminopeptidase" evidence="25">
    <location>
        <begin position="340"/>
        <end position="560"/>
    </location>
</feature>
<dbReference type="PRINTS" id="PR00756">
    <property type="entry name" value="ALADIPTASE"/>
</dbReference>
<dbReference type="InterPro" id="IPR014782">
    <property type="entry name" value="Peptidase_M1_dom"/>
</dbReference>
<dbReference type="PANTHER" id="PTHR11533:SF276">
    <property type="entry name" value="GLUTAMYL AMINOPEPTIDASE"/>
    <property type="match status" value="1"/>
</dbReference>
<feature type="domain" description="ERAP1-like C-terminal" evidence="26">
    <location>
        <begin position="646"/>
        <end position="962"/>
    </location>
</feature>
<dbReference type="GO" id="GO:0043171">
    <property type="term" value="P:peptide catabolic process"/>
    <property type="evidence" value="ECO:0007669"/>
    <property type="project" value="TreeGrafter"/>
</dbReference>
<proteinExistence type="evidence at transcript level"/>
<keyword evidence="16 24" id="KW-1133">Transmembrane helix</keyword>
<keyword evidence="11 22" id="KW-0479">Metal-binding</keyword>
<evidence type="ECO:0000256" key="10">
    <source>
        <dbReference type="ARBA" id="ARBA00022692"/>
    </source>
</evidence>
<keyword evidence="18 24" id="KW-0472">Membrane</keyword>
<feature type="site" description="Transition state stabilizer" evidence="23">
    <location>
        <position position="1376"/>
    </location>
</feature>
<evidence type="ECO:0000256" key="17">
    <source>
        <dbReference type="ARBA" id="ARBA00023049"/>
    </source>
</evidence>
<evidence type="ECO:0000256" key="19">
    <source>
        <dbReference type="ARBA" id="ARBA00023157"/>
    </source>
</evidence>
<evidence type="ECO:0000256" key="11">
    <source>
        <dbReference type="ARBA" id="ARBA00022723"/>
    </source>
</evidence>
<evidence type="ECO:0000256" key="15">
    <source>
        <dbReference type="ARBA" id="ARBA00022968"/>
    </source>
</evidence>
<dbReference type="Pfam" id="PF01433">
    <property type="entry name" value="Peptidase_M1"/>
    <property type="match status" value="2"/>
</dbReference>
<name>A0A1S5QN25_TITSE</name>
<dbReference type="SUPFAM" id="SSF63737">
    <property type="entry name" value="Leukotriene A4 hydrolase N-terminal domain"/>
    <property type="match status" value="2"/>
</dbReference>
<evidence type="ECO:0000259" key="26">
    <source>
        <dbReference type="Pfam" id="PF11838"/>
    </source>
</evidence>
<dbReference type="GO" id="GO:0004230">
    <property type="term" value="F:glutamyl aminopeptidase activity"/>
    <property type="evidence" value="ECO:0007669"/>
    <property type="project" value="UniProtKB-EC"/>
</dbReference>
<dbReference type="InterPro" id="IPR042097">
    <property type="entry name" value="Aminopeptidase_N-like_N_sf"/>
</dbReference>
<dbReference type="Gene3D" id="1.10.390.10">
    <property type="entry name" value="Neutral Protease Domain 2"/>
    <property type="match status" value="2"/>
</dbReference>
<feature type="binding site" evidence="22">
    <location>
        <position position="1290"/>
    </location>
    <ligand>
        <name>Zn(2+)</name>
        <dbReference type="ChEBI" id="CHEBI:29105"/>
        <note>catalytic</note>
    </ligand>
</feature>
<dbReference type="Pfam" id="PF11838">
    <property type="entry name" value="ERAP1_C"/>
    <property type="match status" value="2"/>
</dbReference>
<keyword evidence="14" id="KW-0106">Calcium</keyword>
<dbReference type="Gene3D" id="1.25.50.20">
    <property type="match status" value="2"/>
</dbReference>
<organism evidence="28">
    <name type="scientific">Tityus serrulatus</name>
    <name type="common">Brazilian yellow scorpion</name>
    <dbReference type="NCBI Taxonomy" id="6887"/>
    <lineage>
        <taxon>Eukaryota</taxon>
        <taxon>Metazoa</taxon>
        <taxon>Ecdysozoa</taxon>
        <taxon>Arthropoda</taxon>
        <taxon>Chelicerata</taxon>
        <taxon>Arachnida</taxon>
        <taxon>Scorpiones</taxon>
        <taxon>Buthida</taxon>
        <taxon>Buthoidea</taxon>
        <taxon>Buthidae</taxon>
        <taxon>Tityus</taxon>
    </lineage>
</organism>
<dbReference type="GO" id="GO:0005737">
    <property type="term" value="C:cytoplasm"/>
    <property type="evidence" value="ECO:0007669"/>
    <property type="project" value="TreeGrafter"/>
</dbReference>
<dbReference type="EC" id="3.4.11.7" evidence="6"/>
<dbReference type="InterPro" id="IPR050344">
    <property type="entry name" value="Peptidase_M1_aminopeptidases"/>
</dbReference>
<keyword evidence="8" id="KW-1003">Cell membrane</keyword>
<dbReference type="Gene3D" id="2.60.40.1910">
    <property type="match status" value="2"/>
</dbReference>
<evidence type="ECO:0000256" key="13">
    <source>
        <dbReference type="ARBA" id="ARBA00022833"/>
    </source>
</evidence>
<evidence type="ECO:0000256" key="4">
    <source>
        <dbReference type="ARBA" id="ARBA00010136"/>
    </source>
</evidence>
<feature type="binding site" evidence="22">
    <location>
        <position position="1313"/>
    </location>
    <ligand>
        <name>Zn(2+)</name>
        <dbReference type="ChEBI" id="CHEBI:29105"/>
        <note>catalytic</note>
    </ligand>
</feature>
<evidence type="ECO:0000256" key="2">
    <source>
        <dbReference type="ARBA" id="ARBA00004401"/>
    </source>
</evidence>
<comment type="subunit">
    <text evidence="5">Homodimer; disulfide-linked.</text>
</comment>
<comment type="subcellular location">
    <subcellularLocation>
        <location evidence="3">Cell membrane</location>
        <topology evidence="3">Lipid-anchor</topology>
        <topology evidence="3">GPI-anchor</topology>
    </subcellularLocation>
    <subcellularLocation>
        <location evidence="2">Cell membrane</location>
        <topology evidence="2">Single-pass type II membrane protein</topology>
    </subcellularLocation>
</comment>
<keyword evidence="7 28" id="KW-0031">Aminopeptidase</keyword>
<evidence type="ECO:0000256" key="3">
    <source>
        <dbReference type="ARBA" id="ARBA00004609"/>
    </source>
</evidence>
<dbReference type="GO" id="GO:0006508">
    <property type="term" value="P:proteolysis"/>
    <property type="evidence" value="ECO:0007669"/>
    <property type="project" value="UniProtKB-KW"/>
</dbReference>
<feature type="domain" description="ERAP1-like C-terminal" evidence="26">
    <location>
        <begin position="1521"/>
        <end position="1837"/>
    </location>
</feature>
<feature type="domain" description="Peptidase M1 membrane alanine aminopeptidase" evidence="25">
    <location>
        <begin position="1219"/>
        <end position="1437"/>
    </location>
</feature>
<dbReference type="InterPro" id="IPR001930">
    <property type="entry name" value="Peptidase_M1"/>
</dbReference>
<dbReference type="FunFam" id="1.25.50.20:FF:000001">
    <property type="entry name" value="Aminopeptidase"/>
    <property type="match status" value="2"/>
</dbReference>
<dbReference type="EMBL" id="KR068509">
    <property type="protein sequence ID" value="AMO02526.1"/>
    <property type="molecule type" value="mRNA"/>
</dbReference>
<comment type="cofactor">
    <cofactor evidence="22">
        <name>Zn(2+)</name>
        <dbReference type="ChEBI" id="CHEBI:29105"/>
    </cofactor>
    <text evidence="22">Binds 1 zinc ion per subunit.</text>
</comment>
<feature type="transmembrane region" description="Helical" evidence="24">
    <location>
        <begin position="12"/>
        <end position="32"/>
    </location>
</feature>
<feature type="domain" description="Aminopeptidase N-like N-terminal" evidence="27">
    <location>
        <begin position="998"/>
        <end position="1184"/>
    </location>
</feature>
<dbReference type="InterPro" id="IPR024571">
    <property type="entry name" value="ERAP1-like_C_dom"/>
</dbReference>
<keyword evidence="12" id="KW-0378">Hydrolase</keyword>
<evidence type="ECO:0000256" key="7">
    <source>
        <dbReference type="ARBA" id="ARBA00022438"/>
    </source>
</evidence>
<comment type="similarity">
    <text evidence="4">Belongs to the peptidase M1 family.</text>
</comment>
<dbReference type="FunFam" id="2.60.40.1730:FF:000012">
    <property type="entry name" value="Aminopeptidase N"/>
    <property type="match status" value="1"/>
</dbReference>
<evidence type="ECO:0000259" key="27">
    <source>
        <dbReference type="Pfam" id="PF17900"/>
    </source>
</evidence>
<sequence length="1860" mass="218300">MTREGNQQSNAYFALAIVLLMILCVGLLVAVMKGSLNHELSAAASRRSRNNKTQTVKRPTTILQDTLIADNATTTELFFTDIFTEEVSTTASSTTTTTTEVIVIPDWHNSRLPETVLPVHYDLTLWPNVTLNKFTGRVVITTRLTEATDVLILHSVTINVTEVVLTRASDWTEVKVIESFNYLPNEYLILKMEGILIPETYRLHFRYEGNLSEDLIGLYRSSYTNYLTSKTRYLVSSKFQPTYARRAFPCFDEPKFKSTFTITVIHDSEYIALSNMPVQEIKPFADQAGITITKFHKSVPMVTYLVSIMVCDFNYTSTKTPRGTEIRIYSSPDKVHKTKYALRIGSRVLHFFETYLNFTYPLTKQDMVAVPYLASEAMEHWGLVTYREPNILFDDTESSLENKERIAEIIAHELAHMWFGNLVTTFWWNELWLHEGFASYLEYKGVNEVEPEWNVMEWFVTDDLQPTLQIDSSLNSHPLIQPYELNGSITKYFDIIAYSKGASILRMLEYVIGPQNFRLGMTQFLHRYAFKSVRSDDLWQAFPRTDDNTNETLHEIMSSWVKEVGFPCVNISKDPEDPNFLIITQNRFLKNPDMIKYIDYQKNITIPEKLWHIPLSYETSSRMSGMRWISAQPKQNVKIPLFGTEWVKFNINQTGYYIVNYDNQQWKSLVEALRTDPEVFGAIDRSNLLFDAFELAEAGYINYDIPLSMALYLKNENNAVPWETASKAFMSLFRLLEFTKVNPLIRSYVRELTESLYAHFGWDHTTTHSESLLQSVILGLACYSGNKECLAEASTRFQEWIRGEELPINLRPLIYRYGMSEIGREEHWNYMWNRYLIEGSSHEKRKLLYGLAHVREPWLIKRYLDMTMDEHKIKMQDAYFVYTYLSASSLGREFLWTFMRSKWEHLTEKFASNKRYLGKLLIKISKHLTTEWEYEEMREFFRHHPNATGWQKSENQCLEIITNNIRWLNRYQLPVEKWLLTKGYKPWHDYRLPSHIRPLHYDLRLRPQLAGDYYSGEVTITVSMQSSTNIVILHASKLNISSTSIWRVVDGRTLNIKNTFAYKPNEFWVIQLEDSMIAFSEYRLHFQFNARYSSSLTGFYKSLYTDFRTGEVKSLLVSQFHPIYARTVFPSFDEPTFKSTFSISIYHDRKYIALSNMPAKEMEELDDGQMLTKFQKSVPMASYLVCFVVCDFVYRESYTEGGTRFRIYSAPDKINQTEYSLDIGVQILTYYEKYLDIRYPLPKQDLIALPDFGGIAMENWGLITFKESFLFNDEESSSYDLFRTSVIISHELAHMWFGNLVTMEWWDDVWLNEGFANYLEYKSLETIKPNWDVMEQFLIEEVHKVLVTDATQSSHPVTQTIGHPREIAEYFDYISYSKGAAILRMLEFFLSKEYFQEGLSLYLKTYHHRTVKTEDLWRELTTVTGDGLDISEIMDTWTKQKGYPFVTVKRDPNDRTVFIAKQQRFLLDPDTDSSEISHHGYVWKIPLSYYTSEVDDVKLIWINSDSDVTFQVRLDDPDNSWVKFNVNSTGYYLVNYENEDWSRLGEILRSNLEVFTPSDRANLLSDSFLLARAGHVPYGLALDLTAYLKEEKHLVPWSIAKKQLHYISRLLQESIEAHELIQEYINILTSEILLNLTWSDEGNHLEKRLRTYIIDLACDNANKLCLEEASKRLSLWMDGYRISPNLRTLIFRYGMWHGGNDTVWEYMFQQYLLNSYSKYGKRLLYGLAFTKNEHLINRYLNHTTNSTLIRKQDVYTVLRYLAANPIARPFVWKFIREKWKDLIGRFSIKSTDFGRLVRHVCSYFDTDEHLQEMIKFFKVISSDRASRRPRQEAITNVLNNIHWLKKYKAAVTDWLRNRQN</sequence>
<dbReference type="SUPFAM" id="SSF55486">
    <property type="entry name" value="Metalloproteases ('zincins'), catalytic domain"/>
    <property type="match status" value="2"/>
</dbReference>
<feature type="binding site" evidence="22">
    <location>
        <position position="1294"/>
    </location>
    <ligand>
        <name>Zn(2+)</name>
        <dbReference type="ChEBI" id="CHEBI:29105"/>
        <note>catalytic</note>
    </ligand>
</feature>
<evidence type="ECO:0000256" key="24">
    <source>
        <dbReference type="SAM" id="Phobius"/>
    </source>
</evidence>
<evidence type="ECO:0000256" key="16">
    <source>
        <dbReference type="ARBA" id="ARBA00022989"/>
    </source>
</evidence>
<comment type="catalytic activity">
    <reaction evidence="1">
        <text>Release of N-terminal glutamate (and to a lesser extent aspartate) from a peptide.</text>
        <dbReference type="EC" id="3.4.11.7"/>
    </reaction>
</comment>
<evidence type="ECO:0000256" key="22">
    <source>
        <dbReference type="PIRSR" id="PIRSR634016-3"/>
    </source>
</evidence>
<dbReference type="CDD" id="cd09601">
    <property type="entry name" value="M1_APN-Q_like"/>
    <property type="match status" value="2"/>
</dbReference>
<evidence type="ECO:0000256" key="18">
    <source>
        <dbReference type="ARBA" id="ARBA00023136"/>
    </source>
</evidence>
<accession>A0A1S5QN25</accession>
<feature type="domain" description="Aminopeptidase N-like N-terminal" evidence="27">
    <location>
        <begin position="118"/>
        <end position="305"/>
    </location>
</feature>
<evidence type="ECO:0000256" key="5">
    <source>
        <dbReference type="ARBA" id="ARBA00011748"/>
    </source>
</evidence>
<evidence type="ECO:0000256" key="9">
    <source>
        <dbReference type="ARBA" id="ARBA00022670"/>
    </source>
</evidence>
<keyword evidence="19" id="KW-1015">Disulfide bond</keyword>
<evidence type="ECO:0000256" key="8">
    <source>
        <dbReference type="ARBA" id="ARBA00022475"/>
    </source>
</evidence>